<dbReference type="RefSeq" id="WP_390213562.1">
    <property type="nucleotide sequence ID" value="NZ_JBHLXJ010000015.1"/>
</dbReference>
<dbReference type="InterPro" id="IPR005467">
    <property type="entry name" value="His_kinase_dom"/>
</dbReference>
<dbReference type="InterPro" id="IPR013767">
    <property type="entry name" value="PAS_fold"/>
</dbReference>
<evidence type="ECO:0000256" key="3">
    <source>
        <dbReference type="ARBA" id="ARBA00022553"/>
    </source>
</evidence>
<dbReference type="Pfam" id="PF02518">
    <property type="entry name" value="HATPase_c"/>
    <property type="match status" value="1"/>
</dbReference>
<keyword evidence="3" id="KW-0597">Phosphoprotein</keyword>
<dbReference type="NCBIfam" id="TIGR00229">
    <property type="entry name" value="sensory_box"/>
    <property type="match status" value="1"/>
</dbReference>
<keyword evidence="8" id="KW-0902">Two-component regulatory system</keyword>
<dbReference type="InterPro" id="IPR000014">
    <property type="entry name" value="PAS"/>
</dbReference>
<evidence type="ECO:0000256" key="1">
    <source>
        <dbReference type="ARBA" id="ARBA00000085"/>
    </source>
</evidence>
<reference evidence="12 13" key="1">
    <citation type="submission" date="2024-09" db="EMBL/GenBank/DDBJ databases">
        <authorList>
            <person name="Sun Q."/>
            <person name="Mori K."/>
        </authorList>
    </citation>
    <scope>NUCLEOTIDE SEQUENCE [LARGE SCALE GENOMIC DNA]</scope>
    <source>
        <strain evidence="12 13">CCM 8677</strain>
    </source>
</reference>
<dbReference type="Gene3D" id="3.30.450.20">
    <property type="entry name" value="PAS domain"/>
    <property type="match status" value="1"/>
</dbReference>
<keyword evidence="9" id="KW-1133">Transmembrane helix</keyword>
<accession>A0ABV6IGN8</accession>
<evidence type="ECO:0000259" key="11">
    <source>
        <dbReference type="PROSITE" id="PS50112"/>
    </source>
</evidence>
<keyword evidence="9" id="KW-0812">Transmembrane</keyword>
<feature type="transmembrane region" description="Helical" evidence="9">
    <location>
        <begin position="81"/>
        <end position="100"/>
    </location>
</feature>
<keyword evidence="13" id="KW-1185">Reference proteome</keyword>
<feature type="transmembrane region" description="Helical" evidence="9">
    <location>
        <begin position="57"/>
        <end position="74"/>
    </location>
</feature>
<protein>
    <recommendedName>
        <fullName evidence="2">histidine kinase</fullName>
        <ecNumber evidence="2">2.7.13.3</ecNumber>
    </recommendedName>
</protein>
<organism evidence="12 13">
    <name type="scientific">Undibacterium danionis</name>
    <dbReference type="NCBI Taxonomy" id="1812100"/>
    <lineage>
        <taxon>Bacteria</taxon>
        <taxon>Pseudomonadati</taxon>
        <taxon>Pseudomonadota</taxon>
        <taxon>Betaproteobacteria</taxon>
        <taxon>Burkholderiales</taxon>
        <taxon>Oxalobacteraceae</taxon>
        <taxon>Undibacterium</taxon>
    </lineage>
</organism>
<feature type="domain" description="Histidine kinase" evidence="10">
    <location>
        <begin position="374"/>
        <end position="605"/>
    </location>
</feature>
<dbReference type="CDD" id="cd00130">
    <property type="entry name" value="PAS"/>
    <property type="match status" value="1"/>
</dbReference>
<feature type="domain" description="PAS" evidence="11">
    <location>
        <begin position="207"/>
        <end position="263"/>
    </location>
</feature>
<evidence type="ECO:0000256" key="2">
    <source>
        <dbReference type="ARBA" id="ARBA00012438"/>
    </source>
</evidence>
<evidence type="ECO:0000256" key="6">
    <source>
        <dbReference type="ARBA" id="ARBA00022777"/>
    </source>
</evidence>
<comment type="catalytic activity">
    <reaction evidence="1">
        <text>ATP + protein L-histidine = ADP + protein N-phospho-L-histidine.</text>
        <dbReference type="EC" id="2.7.13.3"/>
    </reaction>
</comment>
<dbReference type="SMART" id="SM00091">
    <property type="entry name" value="PAS"/>
    <property type="match status" value="1"/>
</dbReference>
<dbReference type="InterPro" id="IPR036890">
    <property type="entry name" value="HATPase_C_sf"/>
</dbReference>
<dbReference type="CDD" id="cd00082">
    <property type="entry name" value="HisKA"/>
    <property type="match status" value="1"/>
</dbReference>
<dbReference type="Pfam" id="PF00989">
    <property type="entry name" value="PAS"/>
    <property type="match status" value="1"/>
</dbReference>
<dbReference type="InterPro" id="IPR035965">
    <property type="entry name" value="PAS-like_dom_sf"/>
</dbReference>
<keyword evidence="9" id="KW-0472">Membrane</keyword>
<dbReference type="PANTHER" id="PTHR43065">
    <property type="entry name" value="SENSOR HISTIDINE KINASE"/>
    <property type="match status" value="1"/>
</dbReference>
<name>A0ABV6IGN8_9BURK</name>
<dbReference type="PROSITE" id="PS50109">
    <property type="entry name" value="HIS_KIN"/>
    <property type="match status" value="1"/>
</dbReference>
<dbReference type="PROSITE" id="PS50112">
    <property type="entry name" value="PAS"/>
    <property type="match status" value="1"/>
</dbReference>
<dbReference type="Gene3D" id="1.10.287.130">
    <property type="match status" value="1"/>
</dbReference>
<keyword evidence="5" id="KW-0547">Nucleotide-binding</keyword>
<feature type="transmembrane region" description="Helical" evidence="9">
    <location>
        <begin position="29"/>
        <end position="51"/>
    </location>
</feature>
<dbReference type="Gene3D" id="3.30.565.10">
    <property type="entry name" value="Histidine kinase-like ATPase, C-terminal domain"/>
    <property type="match status" value="1"/>
</dbReference>
<dbReference type="EC" id="2.7.13.3" evidence="2"/>
<dbReference type="InterPro" id="IPR003594">
    <property type="entry name" value="HATPase_dom"/>
</dbReference>
<evidence type="ECO:0000256" key="7">
    <source>
        <dbReference type="ARBA" id="ARBA00022840"/>
    </source>
</evidence>
<dbReference type="InterPro" id="IPR003661">
    <property type="entry name" value="HisK_dim/P_dom"/>
</dbReference>
<evidence type="ECO:0000256" key="5">
    <source>
        <dbReference type="ARBA" id="ARBA00022741"/>
    </source>
</evidence>
<dbReference type="InterPro" id="IPR004358">
    <property type="entry name" value="Sig_transdc_His_kin-like_C"/>
</dbReference>
<evidence type="ECO:0000259" key="10">
    <source>
        <dbReference type="PROSITE" id="PS50109"/>
    </source>
</evidence>
<keyword evidence="4" id="KW-0808">Transferase</keyword>
<evidence type="ECO:0000256" key="8">
    <source>
        <dbReference type="ARBA" id="ARBA00023012"/>
    </source>
</evidence>
<gene>
    <name evidence="12" type="ORF">ACFFJH_14420</name>
</gene>
<feature type="transmembrane region" description="Helical" evidence="9">
    <location>
        <begin position="128"/>
        <end position="146"/>
    </location>
</feature>
<sequence>MQAELSSGDELSIQESRDKIRINQMGVKLLYGIALVGMTICLLALIFNSYFSRGQGNGGAVAGVFVTGSILFLLRQQKVKFALIAILWGFALIPICFGFWTFGFSAPGIICVPISVMAASWALSLRHAVVMTLSACGACIVFYLLISRGLLHPVEPNLLVRMIILVGLIVVAFLLGLVGVRILRVEFDRVRDLARSLEIKAQALSQSEASFSALFLSNPLPSISGDSDGHVLGVNHAFISGFGFSREQLLGRTVASLNIFEDEAERRIIARQTLGKGIVGYPVAMRLAHGEIRQFLVSTAAFESTAGWRFVALFLDQTDRLSAEKAQHVLNAELEQRVATRTAELSEALISLKCTQSDLVQSEKLASLGSMVAGIAHELNTPVGNALMVASTLADQQALFETGLEHSLSRSSLNHFLLSVRESADILDRNLRRTADLINSFKQVAVDQTSEQRRKFNLYEVAHEVLVTLNPSLRKTTHHLTNEVPLDIQLDSFPGPLEQVLMNLTTNALRHAFEGRQEGQMRLSAALLPNQWVRIVFSDNGLGISEQHLQKIFDPFFTTKLGQGGSGLGLSIVYNIVTAMLGGRIEVASELGKGTTFTLEIPLTASVEPAVNLAN</sequence>
<keyword evidence="7" id="KW-0067">ATP-binding</keyword>
<feature type="transmembrane region" description="Helical" evidence="9">
    <location>
        <begin position="158"/>
        <end position="183"/>
    </location>
</feature>
<proteinExistence type="predicted"/>
<evidence type="ECO:0000313" key="12">
    <source>
        <dbReference type="EMBL" id="MFC0351009.1"/>
    </source>
</evidence>
<dbReference type="SUPFAM" id="SSF55785">
    <property type="entry name" value="PYP-like sensor domain (PAS domain)"/>
    <property type="match status" value="1"/>
</dbReference>
<dbReference type="SMART" id="SM00388">
    <property type="entry name" value="HisKA"/>
    <property type="match status" value="1"/>
</dbReference>
<dbReference type="SUPFAM" id="SSF47384">
    <property type="entry name" value="Homodimeric domain of signal transducing histidine kinase"/>
    <property type="match status" value="1"/>
</dbReference>
<dbReference type="SMART" id="SM00387">
    <property type="entry name" value="HATPase_c"/>
    <property type="match status" value="1"/>
</dbReference>
<dbReference type="EMBL" id="JBHLXJ010000015">
    <property type="protein sequence ID" value="MFC0351009.1"/>
    <property type="molecule type" value="Genomic_DNA"/>
</dbReference>
<keyword evidence="6 12" id="KW-0418">Kinase</keyword>
<evidence type="ECO:0000256" key="4">
    <source>
        <dbReference type="ARBA" id="ARBA00022679"/>
    </source>
</evidence>
<evidence type="ECO:0000313" key="13">
    <source>
        <dbReference type="Proteomes" id="UP001589844"/>
    </source>
</evidence>
<dbReference type="Proteomes" id="UP001589844">
    <property type="component" value="Unassembled WGS sequence"/>
</dbReference>
<comment type="caution">
    <text evidence="12">The sequence shown here is derived from an EMBL/GenBank/DDBJ whole genome shotgun (WGS) entry which is preliminary data.</text>
</comment>
<dbReference type="PANTHER" id="PTHR43065:SF42">
    <property type="entry name" value="TWO-COMPONENT SENSOR PPRA"/>
    <property type="match status" value="1"/>
</dbReference>
<evidence type="ECO:0000256" key="9">
    <source>
        <dbReference type="SAM" id="Phobius"/>
    </source>
</evidence>
<dbReference type="PRINTS" id="PR00344">
    <property type="entry name" value="BCTRLSENSOR"/>
</dbReference>
<dbReference type="SUPFAM" id="SSF55874">
    <property type="entry name" value="ATPase domain of HSP90 chaperone/DNA topoisomerase II/histidine kinase"/>
    <property type="match status" value="1"/>
</dbReference>
<dbReference type="InterPro" id="IPR036097">
    <property type="entry name" value="HisK_dim/P_sf"/>
</dbReference>
<dbReference type="GO" id="GO:0016301">
    <property type="term" value="F:kinase activity"/>
    <property type="evidence" value="ECO:0007669"/>
    <property type="project" value="UniProtKB-KW"/>
</dbReference>